<dbReference type="OrthoDB" id="1318179at2"/>
<dbReference type="RefSeq" id="WP_062696608.1">
    <property type="nucleotide sequence ID" value="NZ_LJOD01000001.1"/>
</dbReference>
<name>A0A0N1KUQ1_CHRID</name>
<protein>
    <recommendedName>
        <fullName evidence="3">DUF2586 family protein</fullName>
    </recommendedName>
</protein>
<dbReference type="Pfam" id="PF10758">
    <property type="entry name" value="DUF2586"/>
    <property type="match status" value="1"/>
</dbReference>
<organism evidence="1 2">
    <name type="scientific">Chryseobacterium indologenes</name>
    <name type="common">Flavobacterium indologenes</name>
    <dbReference type="NCBI Taxonomy" id="253"/>
    <lineage>
        <taxon>Bacteria</taxon>
        <taxon>Pseudomonadati</taxon>
        <taxon>Bacteroidota</taxon>
        <taxon>Flavobacteriia</taxon>
        <taxon>Flavobacteriales</taxon>
        <taxon>Weeksellaceae</taxon>
        <taxon>Chryseobacterium group</taxon>
        <taxon>Chryseobacterium</taxon>
    </lineage>
</organism>
<evidence type="ECO:0008006" key="3">
    <source>
        <dbReference type="Google" id="ProtNLM"/>
    </source>
</evidence>
<evidence type="ECO:0000313" key="1">
    <source>
        <dbReference type="EMBL" id="KPE53029.1"/>
    </source>
</evidence>
<gene>
    <name evidence="1" type="ORF">AOB46_03310</name>
</gene>
<evidence type="ECO:0000313" key="2">
    <source>
        <dbReference type="Proteomes" id="UP000037953"/>
    </source>
</evidence>
<dbReference type="AlphaFoldDB" id="A0A0N1KUQ1"/>
<reference evidence="2" key="2">
    <citation type="submission" date="2015-09" db="EMBL/GenBank/DDBJ databases">
        <title>Draft genome sequence of a multidrug-resistant Chryseobacterium indologenes isolate from Malaysia.</title>
        <authorList>
            <person name="Yu C.Y."/>
            <person name="Ang G.Y."/>
            <person name="Chan K.-G."/>
        </authorList>
    </citation>
    <scope>NUCLEOTIDE SEQUENCE [LARGE SCALE GENOMIC DNA]</scope>
    <source>
        <strain evidence="2">CI_885</strain>
    </source>
</reference>
<dbReference type="EMBL" id="LJOD01000001">
    <property type="protein sequence ID" value="KPE53029.1"/>
    <property type="molecule type" value="Genomic_DNA"/>
</dbReference>
<dbReference type="PATRIC" id="fig|253.9.peg.703"/>
<comment type="caution">
    <text evidence="1">The sequence shown here is derived from an EMBL/GenBank/DDBJ whole genome shotgun (WGS) entry which is preliminary data.</text>
</comment>
<reference evidence="1 2" key="1">
    <citation type="journal article" date="2015" name="Genom Data">
        <title>Draft genome sequence of a multidrug-resistant Chryseobacterium indologenes isolate from Malaysia.</title>
        <authorList>
            <person name="Yu C.Y."/>
            <person name="Ang G.Y."/>
            <person name="Cheng H.J."/>
            <person name="Cheong Y.M."/>
            <person name="Yin W.F."/>
            <person name="Chan K.G."/>
        </authorList>
    </citation>
    <scope>NUCLEOTIDE SEQUENCE [LARGE SCALE GENOMIC DNA]</scope>
    <source>
        <strain evidence="1 2">CI_885</strain>
    </source>
</reference>
<dbReference type="Proteomes" id="UP000037953">
    <property type="component" value="Unassembled WGS sequence"/>
</dbReference>
<accession>A0A0N1KUQ1</accession>
<dbReference type="InterPro" id="IPR019694">
    <property type="entry name" value="Phage_HP1_Orf23"/>
</dbReference>
<proteinExistence type="predicted"/>
<sequence>MSQGNGTPKVKANVASGNLLRQIQVIDGVAGIVGTASKDANIGKVQTVYSPEDAKTKGYTEQDEPFLFQAINEFYQELGGSQELWILGTPAATTMETALSSTNESGVKKLLTASNGRVNLVGVCRKPDAAYVSPAGFLDKDVEKALLASKTLAQYQQSINRPVRILIEGRVNDASLESSFEPKSADNTFAGVVLGGSRKDGSASVALVLARACKYPAHVKIGDGQNGALSITEAYIGEDKVDEIPVEKLDKFTDAGFITFHTREGAAGYYFSVDKMAGSDDFRTLVHGRLIDKAQRISTATDTPFLESSIRMAADGKLNEADAVYLEELTRAQLLNNMAGQISGAEVLVPLDQDLINTNTLEKQIQIQPLGYMTWIVLNMGLTKTI</sequence>